<accession>A0AC61REQ2</accession>
<organism evidence="1 2">
    <name type="scientific">Lepagella muris</name>
    <dbReference type="NCBI Taxonomy" id="3032870"/>
    <lineage>
        <taxon>Bacteria</taxon>
        <taxon>Pseudomonadati</taxon>
        <taxon>Bacteroidota</taxon>
        <taxon>Bacteroidia</taxon>
        <taxon>Bacteroidales</taxon>
        <taxon>Muribaculaceae</taxon>
        <taxon>Lepagella</taxon>
    </lineage>
</organism>
<reference evidence="1" key="1">
    <citation type="submission" date="2019-04" db="EMBL/GenBank/DDBJ databases">
        <title>Microbes associate with the intestines of laboratory mice.</title>
        <authorList>
            <person name="Navarre W."/>
            <person name="Wong E."/>
            <person name="Huang K."/>
            <person name="Tropini C."/>
            <person name="Ng K."/>
            <person name="Yu B."/>
        </authorList>
    </citation>
    <scope>NUCLEOTIDE SEQUENCE</scope>
    <source>
        <strain evidence="1">NM04_E33</strain>
    </source>
</reference>
<gene>
    <name evidence="1" type="ORF">E5331_10675</name>
</gene>
<protein>
    <submittedName>
        <fullName evidence="1">Phosphoadenosine phosphosulfate reductase</fullName>
    </submittedName>
</protein>
<sequence>MFKIEWDKKSGGVILKRHITKETLSVSPRPVFYEELDLLKLKDLGWSYPESEAPLLWACNKQYYYRGEMVFEAQGANIYDSPTIVFSDGCDQMKLKPVDVAAMLERNRDYMFVIESEAIEFIRDTYLMYSSAKKIAKESKANSLDFERLAEVAERKAKQKMAIVKEDCNSFDVMPLEQAKKEGKKVYQTTRIDKFLASFSGGKDSQVVLDLCTRAIPPQDFEVIYSDTGYELPPSLNLYEEITEYYQSMYPELKFSIARNHASVLSYWDKIGTPSDTHRWCCAVMKTGPLYRMLKTENNKQARVLTFDGVRAEESTRRSGYNRIGKGVKHDTVINVRPILYWSTSEIFLYLFKYKLPINPAYRQGMTRVGCLVCPFANEWNERIANIHYRENVRPFLSRIESYAKKGGVKDIKEYISQGGWKRRASGNLVDQDSFIEFKNYESNLIAVIQNPKYPILTFFQTLGNYTTSIDGSSTIGEIRIKDETYKFSLIENKGKYTLEIKNITDIIIMGLIKRVLFKAVYCIQCETCEVECPTGALHIYPKVYVDKAKCIQCHRCLNFHEKGCIAANSLYLTTGIKMNKKTSNIDRYKNFGLREEWLNDYLNNLDAYWMSNHGLNENYQIPSLKAWLRDAEIIDENNNATELAKLLSNQEIMVNYPNLIWEIVWINLSYNSFIVNWYTKNISIDTNCSQKGLEGMIKEQYGAYKEKTVHNAVYQLRRTLKESPIGSVLRQYEEISKDTFKRETYKDISCEALAYSLYKYAVSRKIFSLRIFDLYKQDAAGGPQKEFNLLRNDFENTLRSLNSKVNRVLVAELNMGLDNITLRDDLSPVMVLKTLLQV</sequence>
<comment type="caution">
    <text evidence="1">The sequence shown here is derived from an EMBL/GenBank/DDBJ whole genome shotgun (WGS) entry which is preliminary data.</text>
</comment>
<evidence type="ECO:0000313" key="1">
    <source>
        <dbReference type="EMBL" id="TGY78338.1"/>
    </source>
</evidence>
<dbReference type="Proteomes" id="UP000306319">
    <property type="component" value="Unassembled WGS sequence"/>
</dbReference>
<dbReference type="EMBL" id="SRYB01000014">
    <property type="protein sequence ID" value="TGY78338.1"/>
    <property type="molecule type" value="Genomic_DNA"/>
</dbReference>
<proteinExistence type="predicted"/>
<keyword evidence="2" id="KW-1185">Reference proteome</keyword>
<evidence type="ECO:0000313" key="2">
    <source>
        <dbReference type="Proteomes" id="UP000306319"/>
    </source>
</evidence>
<name>A0AC61REQ2_9BACT</name>